<dbReference type="AlphaFoldDB" id="A0A0N5A857"/>
<dbReference type="InterPro" id="IPR029058">
    <property type="entry name" value="AB_hydrolase_fold"/>
</dbReference>
<evidence type="ECO:0000256" key="1">
    <source>
        <dbReference type="ARBA" id="ARBA00005964"/>
    </source>
</evidence>
<evidence type="ECO:0000313" key="6">
    <source>
        <dbReference type="Proteomes" id="UP000046393"/>
    </source>
</evidence>
<name>A0A0N5A857_9BILA</name>
<dbReference type="GO" id="GO:0005615">
    <property type="term" value="C:extracellular space"/>
    <property type="evidence" value="ECO:0007669"/>
    <property type="project" value="TreeGrafter"/>
</dbReference>
<feature type="signal peptide" evidence="4">
    <location>
        <begin position="1"/>
        <end position="19"/>
    </location>
</feature>
<dbReference type="InterPro" id="IPR002018">
    <property type="entry name" value="CarbesteraseB"/>
</dbReference>
<dbReference type="InterPro" id="IPR050654">
    <property type="entry name" value="AChE-related_enzymes"/>
</dbReference>
<dbReference type="GO" id="GO:0003990">
    <property type="term" value="F:acetylcholinesterase activity"/>
    <property type="evidence" value="ECO:0007669"/>
    <property type="project" value="TreeGrafter"/>
</dbReference>
<dbReference type="InterPro" id="IPR019819">
    <property type="entry name" value="Carboxylesterase_B_CS"/>
</dbReference>
<dbReference type="STRING" id="451379.A0A0N5A857"/>
<dbReference type="Gene3D" id="3.40.50.1820">
    <property type="entry name" value="alpha/beta hydrolase"/>
    <property type="match status" value="1"/>
</dbReference>
<dbReference type="SUPFAM" id="SSF53474">
    <property type="entry name" value="alpha/beta-Hydrolases"/>
    <property type="match status" value="1"/>
</dbReference>
<keyword evidence="6" id="KW-1185">Reference proteome</keyword>
<dbReference type="WBParaSite" id="SMUV_0000024101-mRNA-1">
    <property type="protein sequence ID" value="SMUV_0000024101-mRNA-1"/>
    <property type="gene ID" value="SMUV_0000024101"/>
</dbReference>
<dbReference type="PANTHER" id="PTHR43918:SF4">
    <property type="entry name" value="CARBOXYLIC ESTER HYDROLASE"/>
    <property type="match status" value="1"/>
</dbReference>
<evidence type="ECO:0000259" key="5">
    <source>
        <dbReference type="Pfam" id="PF00135"/>
    </source>
</evidence>
<proteinExistence type="inferred from homology"/>
<evidence type="ECO:0000256" key="3">
    <source>
        <dbReference type="ARBA" id="ARBA00022801"/>
    </source>
</evidence>
<accession>A0A0N5A857</accession>
<protein>
    <submittedName>
        <fullName evidence="7">COesterase domain-containing protein</fullName>
    </submittedName>
</protein>
<evidence type="ECO:0000256" key="2">
    <source>
        <dbReference type="ARBA" id="ARBA00022487"/>
    </source>
</evidence>
<keyword evidence="4" id="KW-0732">Signal</keyword>
<reference evidence="7" key="1">
    <citation type="submission" date="2016-04" db="UniProtKB">
        <authorList>
            <consortium name="WormBaseParasite"/>
        </authorList>
    </citation>
    <scope>IDENTIFICATION</scope>
</reference>
<dbReference type="Proteomes" id="UP000046393">
    <property type="component" value="Unplaced"/>
</dbReference>
<dbReference type="GO" id="GO:0006581">
    <property type="term" value="P:acetylcholine catabolic process"/>
    <property type="evidence" value="ECO:0007669"/>
    <property type="project" value="TreeGrafter"/>
</dbReference>
<dbReference type="PANTHER" id="PTHR43918">
    <property type="entry name" value="ACETYLCHOLINESTERASE"/>
    <property type="match status" value="1"/>
</dbReference>
<feature type="chain" id="PRO_5007419554" evidence="4">
    <location>
        <begin position="20"/>
        <end position="483"/>
    </location>
</feature>
<dbReference type="GO" id="GO:0005886">
    <property type="term" value="C:plasma membrane"/>
    <property type="evidence" value="ECO:0007669"/>
    <property type="project" value="TreeGrafter"/>
</dbReference>
<dbReference type="PROSITE" id="PS00941">
    <property type="entry name" value="CARBOXYLESTERASE_B_2"/>
    <property type="match status" value="1"/>
</dbReference>
<feature type="domain" description="Carboxylesterase type B" evidence="5">
    <location>
        <begin position="22"/>
        <end position="288"/>
    </location>
</feature>
<keyword evidence="2" id="KW-0719">Serine esterase</keyword>
<keyword evidence="3" id="KW-0378">Hydrolase</keyword>
<sequence length="483" mass="55448">MFGLLLSVIWNIYILQVNAEFQVTVESGTIVGKKYDNYSVVGYLGIPYAEAPVGEKRLQNPVKFGNFDGAYTANKWSKRCHRFRNGIPSNEESEDCLYLNILLPTNTSRKPHLLVVFTNGGLDETILLNYIADVRSLAFAVVHFRQGPLGFFADESPGIADVKLALQWLKKNSDKFGYVDITVMAENDDASVLAYALAQIENDVFSRAILLNGNTAVRRFKPEYRRTKGLILLLKATDCLKDKLDETKACVKALDIEELIKATRRLKYLDTFGSSFRPKQSVDDKIYPVLMGFQSSLSDEYRTDDDFDVRYSEGQFNKFLSDVFSEKEYKNAAFLRKLAYHHYLLHDRDIIVPTRNLVFSLRPKLNPVYVLEYVTKNPIYTCLNSYSGAVFENFCGRIWKYFTRFATHGEPAETKCSLEDPSFPRLMSTKRDYYLRVDENGAATWEFQFYQSGYAFWNNLVPLVEKHNVTIEKTNTKQAKTEL</sequence>
<organism evidence="6 7">
    <name type="scientific">Syphacia muris</name>
    <dbReference type="NCBI Taxonomy" id="451379"/>
    <lineage>
        <taxon>Eukaryota</taxon>
        <taxon>Metazoa</taxon>
        <taxon>Ecdysozoa</taxon>
        <taxon>Nematoda</taxon>
        <taxon>Chromadorea</taxon>
        <taxon>Rhabditida</taxon>
        <taxon>Spirurina</taxon>
        <taxon>Oxyuridomorpha</taxon>
        <taxon>Oxyuroidea</taxon>
        <taxon>Oxyuridae</taxon>
        <taxon>Syphacia</taxon>
    </lineage>
</organism>
<comment type="similarity">
    <text evidence="1">Belongs to the type-B carboxylesterase/lipase family.</text>
</comment>
<evidence type="ECO:0000256" key="4">
    <source>
        <dbReference type="SAM" id="SignalP"/>
    </source>
</evidence>
<dbReference type="Pfam" id="PF00135">
    <property type="entry name" value="COesterase"/>
    <property type="match status" value="1"/>
</dbReference>
<dbReference type="GO" id="GO:0019695">
    <property type="term" value="P:choline metabolic process"/>
    <property type="evidence" value="ECO:0007669"/>
    <property type="project" value="TreeGrafter"/>
</dbReference>
<evidence type="ECO:0000313" key="7">
    <source>
        <dbReference type="WBParaSite" id="SMUV_0000024101-mRNA-1"/>
    </source>
</evidence>